<evidence type="ECO:0000256" key="2">
    <source>
        <dbReference type="ARBA" id="ARBA00014363"/>
    </source>
</evidence>
<dbReference type="EC" id="2.7.7.7" evidence="1"/>
<evidence type="ECO:0000256" key="3">
    <source>
        <dbReference type="ARBA" id="ARBA00022679"/>
    </source>
</evidence>
<dbReference type="GO" id="GO:0003677">
    <property type="term" value="F:DNA binding"/>
    <property type="evidence" value="ECO:0007669"/>
    <property type="project" value="InterPro"/>
</dbReference>
<protein>
    <recommendedName>
        <fullName evidence="2">DNA polymerase III subunit delta'</fullName>
        <ecNumber evidence="1">2.7.7.7</ecNumber>
    </recommendedName>
</protein>
<reference evidence="9 10" key="1">
    <citation type="submission" date="2020-02" db="EMBL/GenBank/DDBJ databases">
        <title>Genome assembly of a novel Clostridium senegalense strain.</title>
        <authorList>
            <person name="Gupta T.B."/>
            <person name="Jauregui R."/>
            <person name="Maclean P."/>
            <person name="Nawarathana A."/>
            <person name="Brightwell G."/>
        </authorList>
    </citation>
    <scope>NUCLEOTIDE SEQUENCE [LARGE SCALE GENOMIC DNA]</scope>
    <source>
        <strain evidence="9 10">AGRFS4</strain>
    </source>
</reference>
<evidence type="ECO:0000259" key="8">
    <source>
        <dbReference type="Pfam" id="PF09115"/>
    </source>
</evidence>
<accession>A0A6M0H1C0</accession>
<keyword evidence="3" id="KW-0808">Transferase</keyword>
<dbReference type="Gene3D" id="3.40.50.300">
    <property type="entry name" value="P-loop containing nucleotide triphosphate hydrolases"/>
    <property type="match status" value="1"/>
</dbReference>
<evidence type="ECO:0000256" key="6">
    <source>
        <dbReference type="ARBA" id="ARBA00022932"/>
    </source>
</evidence>
<dbReference type="SUPFAM" id="SSF52540">
    <property type="entry name" value="P-loop containing nucleoside triphosphate hydrolases"/>
    <property type="match status" value="1"/>
</dbReference>
<keyword evidence="4" id="KW-0548">Nucleotidyltransferase</keyword>
<dbReference type="PANTHER" id="PTHR11669">
    <property type="entry name" value="REPLICATION FACTOR C / DNA POLYMERASE III GAMMA-TAU SUBUNIT"/>
    <property type="match status" value="1"/>
</dbReference>
<name>A0A6M0H1C0_9CLOT</name>
<keyword evidence="6" id="KW-0239">DNA-directed DNA polymerase</keyword>
<dbReference type="GO" id="GO:0006261">
    <property type="term" value="P:DNA-templated DNA replication"/>
    <property type="evidence" value="ECO:0007669"/>
    <property type="project" value="TreeGrafter"/>
</dbReference>
<feature type="domain" description="DNA polymerase III delta subunit C-terminal" evidence="8">
    <location>
        <begin position="213"/>
        <end position="310"/>
    </location>
</feature>
<evidence type="ECO:0000313" key="10">
    <source>
        <dbReference type="Proteomes" id="UP000481872"/>
    </source>
</evidence>
<evidence type="ECO:0000256" key="1">
    <source>
        <dbReference type="ARBA" id="ARBA00012417"/>
    </source>
</evidence>
<comment type="catalytic activity">
    <reaction evidence="7">
        <text>DNA(n) + a 2'-deoxyribonucleoside 5'-triphosphate = DNA(n+1) + diphosphate</text>
        <dbReference type="Rhea" id="RHEA:22508"/>
        <dbReference type="Rhea" id="RHEA-COMP:17339"/>
        <dbReference type="Rhea" id="RHEA-COMP:17340"/>
        <dbReference type="ChEBI" id="CHEBI:33019"/>
        <dbReference type="ChEBI" id="CHEBI:61560"/>
        <dbReference type="ChEBI" id="CHEBI:173112"/>
        <dbReference type="EC" id="2.7.7.7"/>
    </reaction>
</comment>
<dbReference type="InterPro" id="IPR015199">
    <property type="entry name" value="DNA_pol_III_delta_C"/>
</dbReference>
<sequence>MKDIIGHEDIISSFYNAINLKTISHAHIFWGEDGIGKSIVAKNIAIKLIGKNKNRDYVDIVEFKLKAGRLSIGVNEIRGLIEEINKKPYESDKKVVIIHNGDKMTIQAQNALLKTIEEPPKNIFIIILCEELNNILETIKSRCQIHKFIPLKDKELLQYLQNYYSGLKDENENFLLEFSRGIPGRVDMLLNDDEFNEIRDKAINIVNTLGDLNIEDTFTLEEFFINNAKKFEYIVDIMISFLRDAIIYKEIGNKDLIINKDKFEEIKMCASMFSFKQLNDIISIINATRVNLDKNVNSALAFNVMLLKLQEV</sequence>
<organism evidence="9 10">
    <name type="scientific">Clostridium senegalense</name>
    <dbReference type="NCBI Taxonomy" id="1465809"/>
    <lineage>
        <taxon>Bacteria</taxon>
        <taxon>Bacillati</taxon>
        <taxon>Bacillota</taxon>
        <taxon>Clostridia</taxon>
        <taxon>Eubacteriales</taxon>
        <taxon>Clostridiaceae</taxon>
        <taxon>Clostridium</taxon>
    </lineage>
</organism>
<dbReference type="AlphaFoldDB" id="A0A6M0H1C0"/>
<proteinExistence type="predicted"/>
<evidence type="ECO:0000256" key="7">
    <source>
        <dbReference type="ARBA" id="ARBA00049244"/>
    </source>
</evidence>
<dbReference type="PANTHER" id="PTHR11669:SF8">
    <property type="entry name" value="DNA POLYMERASE III SUBUNIT DELTA"/>
    <property type="match status" value="1"/>
</dbReference>
<evidence type="ECO:0000256" key="5">
    <source>
        <dbReference type="ARBA" id="ARBA00022705"/>
    </source>
</evidence>
<dbReference type="GO" id="GO:0009360">
    <property type="term" value="C:DNA polymerase III complex"/>
    <property type="evidence" value="ECO:0007669"/>
    <property type="project" value="InterPro"/>
</dbReference>
<dbReference type="NCBIfam" id="NF004047">
    <property type="entry name" value="PRK05564.1"/>
    <property type="match status" value="1"/>
</dbReference>
<dbReference type="GO" id="GO:0003887">
    <property type="term" value="F:DNA-directed DNA polymerase activity"/>
    <property type="evidence" value="ECO:0007669"/>
    <property type="project" value="UniProtKB-KW"/>
</dbReference>
<keyword evidence="5" id="KW-0235">DNA replication</keyword>
<gene>
    <name evidence="9" type="ORF">G3M99_03675</name>
</gene>
<dbReference type="RefSeq" id="WP_199869235.1">
    <property type="nucleotide sequence ID" value="NZ_JAAGPU010000004.1"/>
</dbReference>
<dbReference type="EMBL" id="JAAGPU010000004">
    <property type="protein sequence ID" value="NEU03964.1"/>
    <property type="molecule type" value="Genomic_DNA"/>
</dbReference>
<evidence type="ECO:0000256" key="4">
    <source>
        <dbReference type="ARBA" id="ARBA00022695"/>
    </source>
</evidence>
<dbReference type="Pfam" id="PF09115">
    <property type="entry name" value="DNApol3-delta_C"/>
    <property type="match status" value="1"/>
</dbReference>
<dbReference type="InterPro" id="IPR027417">
    <property type="entry name" value="P-loop_NTPase"/>
</dbReference>
<dbReference type="Gene3D" id="1.20.272.10">
    <property type="match status" value="1"/>
</dbReference>
<evidence type="ECO:0000313" key="9">
    <source>
        <dbReference type="EMBL" id="NEU03964.1"/>
    </source>
</evidence>
<dbReference type="InterPro" id="IPR050238">
    <property type="entry name" value="DNA_Rep/Repair_Clamp_Loader"/>
</dbReference>
<keyword evidence="10" id="KW-1185">Reference proteome</keyword>
<dbReference type="Pfam" id="PF13177">
    <property type="entry name" value="DNA_pol3_delta2"/>
    <property type="match status" value="1"/>
</dbReference>
<dbReference type="Proteomes" id="UP000481872">
    <property type="component" value="Unassembled WGS sequence"/>
</dbReference>
<comment type="caution">
    <text evidence="9">The sequence shown here is derived from an EMBL/GenBank/DDBJ whole genome shotgun (WGS) entry which is preliminary data.</text>
</comment>